<name>A0ABZ0W8K4_9BACT</name>
<dbReference type="InterPro" id="IPR004134">
    <property type="entry name" value="Peptidase_C1B"/>
</dbReference>
<feature type="domain" description="Peptidase C1A papain C-terminal" evidence="2">
    <location>
        <begin position="42"/>
        <end position="84"/>
    </location>
</feature>
<evidence type="ECO:0000256" key="1">
    <source>
        <dbReference type="PIRNR" id="PIRNR005700"/>
    </source>
</evidence>
<keyword evidence="1" id="KW-0788">Thiol protease</keyword>
<keyword evidence="1" id="KW-0378">Hydrolase</keyword>
<dbReference type="PIRSF" id="PIRSF005700">
    <property type="entry name" value="PepC"/>
    <property type="match status" value="1"/>
</dbReference>
<evidence type="ECO:0000259" key="2">
    <source>
        <dbReference type="Pfam" id="PF00112"/>
    </source>
</evidence>
<dbReference type="Pfam" id="PF00112">
    <property type="entry name" value="Peptidase_C1"/>
    <property type="match status" value="1"/>
</dbReference>
<dbReference type="RefSeq" id="WP_114789040.1">
    <property type="nucleotide sequence ID" value="NZ_CP139960.1"/>
</dbReference>
<accession>A0ABZ0W8K4</accession>
<keyword evidence="4" id="KW-1185">Reference proteome</keyword>
<dbReference type="PROSITE" id="PS00139">
    <property type="entry name" value="THIOL_PROTEASE_CYS"/>
    <property type="match status" value="1"/>
</dbReference>
<organism evidence="3 4">
    <name type="scientific">Niabella yanshanensis</name>
    <dbReference type="NCBI Taxonomy" id="577386"/>
    <lineage>
        <taxon>Bacteria</taxon>
        <taxon>Pseudomonadati</taxon>
        <taxon>Bacteroidota</taxon>
        <taxon>Chitinophagia</taxon>
        <taxon>Chitinophagales</taxon>
        <taxon>Chitinophagaceae</taxon>
        <taxon>Niabella</taxon>
    </lineage>
</organism>
<dbReference type="Gene3D" id="3.90.70.10">
    <property type="entry name" value="Cysteine proteinases"/>
    <property type="match status" value="1"/>
</dbReference>
<comment type="similarity">
    <text evidence="1">Belongs to the peptidase C1 family.</text>
</comment>
<sequence length="379" mass="43004">MRKNLFFLLPVLLWACHHKADQPDTPKLPESKYIFTPVAEMPVLPVTDQCSSGTCWSFSTASFLETEIVRIKGEKIKLSEMYFVRGAYLLKAQNYILRQGTARFTEGGLNHDPVISASVFGLLPESGYTGLINGQTRHNHFKMFEELEDSVKRYANPSNKLGTAWKQTVPHILDKYMGSVPDSFRYNNNMYTAKSFLAYTNLNPADYITITSFSNVPFFKPFVLSIPANWANQQYLNLPLDEFIANINHAIHTGYSLALDIDGTEPTFPSEQGVTLLPNDTANNRLILTEYRPEKQVTQQMRQDAFENFQTTDDHLMHITGLVQDQNGHLYYKCKNSWGPGAGRNGYMYLSTAYIRMKGISVLLHKKGLADTTRLKLSL</sequence>
<keyword evidence="1" id="KW-0645">Protease</keyword>
<dbReference type="Pfam" id="PF03051">
    <property type="entry name" value="Peptidase_C1_2"/>
    <property type="match status" value="1"/>
</dbReference>
<gene>
    <name evidence="3" type="ORF">U0035_05530</name>
</gene>
<dbReference type="SUPFAM" id="SSF54001">
    <property type="entry name" value="Cysteine proteinases"/>
    <property type="match status" value="1"/>
</dbReference>
<keyword evidence="1" id="KW-0031">Aminopeptidase</keyword>
<proteinExistence type="inferred from homology"/>
<dbReference type="Proteomes" id="UP001325680">
    <property type="component" value="Chromosome"/>
</dbReference>
<dbReference type="InterPro" id="IPR000668">
    <property type="entry name" value="Peptidase_C1A_C"/>
</dbReference>
<evidence type="ECO:0000313" key="4">
    <source>
        <dbReference type="Proteomes" id="UP001325680"/>
    </source>
</evidence>
<dbReference type="EMBL" id="CP139960">
    <property type="protein sequence ID" value="WQD39607.1"/>
    <property type="molecule type" value="Genomic_DNA"/>
</dbReference>
<dbReference type="InterPro" id="IPR000169">
    <property type="entry name" value="Pept_cys_AS"/>
</dbReference>
<reference evidence="3 4" key="1">
    <citation type="submission" date="2023-12" db="EMBL/GenBank/DDBJ databases">
        <title>Genome sequencing and assembly of bacterial species from a model synthetic community.</title>
        <authorList>
            <person name="Hogle S.L."/>
        </authorList>
    </citation>
    <scope>NUCLEOTIDE SEQUENCE [LARGE SCALE GENOMIC DNA]</scope>
    <source>
        <strain evidence="3 4">HAMBI_3031</strain>
    </source>
</reference>
<evidence type="ECO:0000313" key="3">
    <source>
        <dbReference type="EMBL" id="WQD39607.1"/>
    </source>
</evidence>
<protein>
    <recommendedName>
        <fullName evidence="1">Aminopeptidase</fullName>
    </recommendedName>
</protein>
<dbReference type="InterPro" id="IPR038765">
    <property type="entry name" value="Papain-like_cys_pep_sf"/>
</dbReference>